<organism evidence="13 14">
    <name type="scientific">Sphagnum troendelagicum</name>
    <dbReference type="NCBI Taxonomy" id="128251"/>
    <lineage>
        <taxon>Eukaryota</taxon>
        <taxon>Viridiplantae</taxon>
        <taxon>Streptophyta</taxon>
        <taxon>Embryophyta</taxon>
        <taxon>Bryophyta</taxon>
        <taxon>Sphagnophytina</taxon>
        <taxon>Sphagnopsida</taxon>
        <taxon>Sphagnales</taxon>
        <taxon>Sphagnaceae</taxon>
        <taxon>Sphagnum</taxon>
    </lineage>
</organism>
<reference evidence="13" key="1">
    <citation type="submission" date="2024-02" db="EMBL/GenBank/DDBJ databases">
        <authorList>
            <consortium name="ELIXIR-Norway"/>
            <consortium name="Elixir Norway"/>
        </authorList>
    </citation>
    <scope>NUCLEOTIDE SEQUENCE</scope>
</reference>
<feature type="domain" description="Protein kinase" evidence="12">
    <location>
        <begin position="4"/>
        <end position="258"/>
    </location>
</feature>
<keyword evidence="3" id="KW-0723">Serine/threonine-protein kinase</keyword>
<dbReference type="CDD" id="cd08215">
    <property type="entry name" value="STKc_Nek"/>
    <property type="match status" value="1"/>
</dbReference>
<gene>
    <name evidence="13" type="ORF">CSSPTR1EN2_LOCUS6066</name>
</gene>
<dbReference type="EC" id="2.7.11.1" evidence="2"/>
<evidence type="ECO:0000256" key="11">
    <source>
        <dbReference type="SAM" id="MobiDB-lite"/>
    </source>
</evidence>
<feature type="binding site" evidence="10">
    <location>
        <position position="33"/>
    </location>
    <ligand>
        <name>ATP</name>
        <dbReference type="ChEBI" id="CHEBI:30616"/>
    </ligand>
</feature>
<keyword evidence="5 10" id="KW-0547">Nucleotide-binding</keyword>
<dbReference type="InterPro" id="IPR000719">
    <property type="entry name" value="Prot_kinase_dom"/>
</dbReference>
<dbReference type="Gene3D" id="3.30.200.20">
    <property type="entry name" value="Phosphorylase Kinase, domain 1"/>
    <property type="match status" value="1"/>
</dbReference>
<evidence type="ECO:0000256" key="6">
    <source>
        <dbReference type="ARBA" id="ARBA00022777"/>
    </source>
</evidence>
<dbReference type="InterPro" id="IPR008271">
    <property type="entry name" value="Ser/Thr_kinase_AS"/>
</dbReference>
<evidence type="ECO:0000313" key="13">
    <source>
        <dbReference type="EMBL" id="CAK9201756.1"/>
    </source>
</evidence>
<protein>
    <recommendedName>
        <fullName evidence="2">non-specific serine/threonine protein kinase</fullName>
        <ecNumber evidence="2">2.7.11.1</ecNumber>
    </recommendedName>
</protein>
<proteinExistence type="inferred from homology"/>
<comment type="similarity">
    <text evidence="1">Belongs to the protein kinase superfamily. NEK Ser/Thr protein kinase family. NIMA subfamily.</text>
</comment>
<dbReference type="Proteomes" id="UP001497512">
    <property type="component" value="Chromosome 13"/>
</dbReference>
<name>A0ABP0TPK1_9BRYO</name>
<dbReference type="PANTHER" id="PTHR43671:SF98">
    <property type="entry name" value="SERINE_THREONINE-PROTEIN KINASE NEK11"/>
    <property type="match status" value="1"/>
</dbReference>
<evidence type="ECO:0000256" key="2">
    <source>
        <dbReference type="ARBA" id="ARBA00012513"/>
    </source>
</evidence>
<evidence type="ECO:0000256" key="8">
    <source>
        <dbReference type="ARBA" id="ARBA00047899"/>
    </source>
</evidence>
<dbReference type="InterPro" id="IPR017441">
    <property type="entry name" value="Protein_kinase_ATP_BS"/>
</dbReference>
<evidence type="ECO:0000256" key="7">
    <source>
        <dbReference type="ARBA" id="ARBA00022840"/>
    </source>
</evidence>
<evidence type="ECO:0000256" key="1">
    <source>
        <dbReference type="ARBA" id="ARBA00010886"/>
    </source>
</evidence>
<evidence type="ECO:0000256" key="10">
    <source>
        <dbReference type="PROSITE-ProRule" id="PRU10141"/>
    </source>
</evidence>
<dbReference type="PROSITE" id="PS00107">
    <property type="entry name" value="PROTEIN_KINASE_ATP"/>
    <property type="match status" value="1"/>
</dbReference>
<dbReference type="InterPro" id="IPR050660">
    <property type="entry name" value="NEK_Ser/Thr_kinase"/>
</dbReference>
<keyword evidence="14" id="KW-1185">Reference proteome</keyword>
<evidence type="ECO:0000256" key="9">
    <source>
        <dbReference type="ARBA" id="ARBA00048679"/>
    </source>
</evidence>
<dbReference type="PROSITE" id="PS00108">
    <property type="entry name" value="PROTEIN_KINASE_ST"/>
    <property type="match status" value="1"/>
</dbReference>
<dbReference type="PROSITE" id="PS50011">
    <property type="entry name" value="PROTEIN_KINASE_DOM"/>
    <property type="match status" value="1"/>
</dbReference>
<dbReference type="Gene3D" id="1.10.510.10">
    <property type="entry name" value="Transferase(Phosphotransferase) domain 1"/>
    <property type="match status" value="1"/>
</dbReference>
<keyword evidence="4" id="KW-0808">Transferase</keyword>
<sequence length="972" mass="108017">MEQYEIMEQVGRGAFGSAILVNHKAEKKKYVLKKIRLARQTDRCRRSAHQEMSLVSRVNHPYILEYKESWVEKGCYVCIVTGHCEGGDMAELIRKAHGQYFEEEKLCKWFAQLLLAVEYLHSNHVLHRDLKCSNIFLTKDQDICLGDFGLAKMLNKEDLASSVVGTPNYMCPELLADIPYGFKSDIWSLGCCMYEMTAHRPAFKAFDMQGLISKINRSTIGPLPSKYSSSLKSLIRSMLRKNPEHRPTAAELLRHPYLQLFVSQCQMQAGFRHYMTPERGRKSHVTKPNREAMMTISSDRECFSTSTAKSSPERNSDYCGLTDAAAHMEDPLDQSWLYDSLGKQVSSSSFFLCSTSSEGLLSTPPARAVHSRPKQEWAEEERAVAAQYAIHLFRPRNGRQEEKNRTAEQSAPRVYRLNRGPPTAESPRPVVKAGNAARMKGDPYVKKTPQITQARRQLHVTDSPKNAWRLEGMPPKESDLGQVSSDDDAILKLHSAKVSPPGTRTPARSSIPLPRMFGTPAKSMSPLAGQRISVEMPSSQVHNLSKFTPLYEAENANRKMHFPLSTVASRELISRQKDFENVSQDHHPSCAVTNCIERGDTVQELGLRDDQSPDVSVNAPRLDLIPEFNLTSSEQLSDARPLRPSGLDWRLLEAQEKPLKQIGPTTSCNHETSGPSSSNMESSILIPKQSPNQGLTTVRDSLNFKPSRMANFEGSCLTSDSQGGSRWPFLPTVSSTQDLGAASSSAMEISKPLPVPDLSESSCRSLEDKGTIQIQEKTPAVADVRPAFNDVIHVIRHSTFWLGATTEQLCPEADTGSSSGTGIDVHSKMEADALQRKMDIGSLLDLHQQQCQDVQMVSISPGSSSAISQQNNVQVGHSHTLLKDGYTEHRAKGLDVKSHQQRAEALEGLLELSAQLLAQQRFEELTIVLKPFGKSKVSPRETAIWLTKSLKDMMGDDQHGSGSKHGPTISEN</sequence>
<feature type="region of interest" description="Disordered" evidence="11">
    <location>
        <begin position="658"/>
        <end position="695"/>
    </location>
</feature>
<dbReference type="InterPro" id="IPR011009">
    <property type="entry name" value="Kinase-like_dom_sf"/>
</dbReference>
<keyword evidence="6" id="KW-0418">Kinase</keyword>
<evidence type="ECO:0000256" key="5">
    <source>
        <dbReference type="ARBA" id="ARBA00022741"/>
    </source>
</evidence>
<dbReference type="EMBL" id="OZ019905">
    <property type="protein sequence ID" value="CAK9201756.1"/>
    <property type="molecule type" value="Genomic_DNA"/>
</dbReference>
<feature type="region of interest" description="Disordered" evidence="11">
    <location>
        <begin position="953"/>
        <end position="972"/>
    </location>
</feature>
<evidence type="ECO:0000313" key="14">
    <source>
        <dbReference type="Proteomes" id="UP001497512"/>
    </source>
</evidence>
<dbReference type="SUPFAM" id="SSF56112">
    <property type="entry name" value="Protein kinase-like (PK-like)"/>
    <property type="match status" value="1"/>
</dbReference>
<evidence type="ECO:0000259" key="12">
    <source>
        <dbReference type="PROSITE" id="PS50011"/>
    </source>
</evidence>
<dbReference type="Pfam" id="PF00069">
    <property type="entry name" value="Pkinase"/>
    <property type="match status" value="1"/>
</dbReference>
<evidence type="ECO:0000256" key="3">
    <source>
        <dbReference type="ARBA" id="ARBA00022527"/>
    </source>
</evidence>
<dbReference type="PANTHER" id="PTHR43671">
    <property type="entry name" value="SERINE/THREONINE-PROTEIN KINASE NEK"/>
    <property type="match status" value="1"/>
</dbReference>
<accession>A0ABP0TPK1</accession>
<keyword evidence="7 10" id="KW-0067">ATP-binding</keyword>
<feature type="compositionally biased region" description="Polar residues" evidence="11">
    <location>
        <begin position="663"/>
        <end position="682"/>
    </location>
</feature>
<evidence type="ECO:0000256" key="4">
    <source>
        <dbReference type="ARBA" id="ARBA00022679"/>
    </source>
</evidence>
<dbReference type="SMART" id="SM00220">
    <property type="entry name" value="S_TKc"/>
    <property type="match status" value="1"/>
</dbReference>
<comment type="catalytic activity">
    <reaction evidence="8">
        <text>L-threonyl-[protein] + ATP = O-phospho-L-threonyl-[protein] + ADP + H(+)</text>
        <dbReference type="Rhea" id="RHEA:46608"/>
        <dbReference type="Rhea" id="RHEA-COMP:11060"/>
        <dbReference type="Rhea" id="RHEA-COMP:11605"/>
        <dbReference type="ChEBI" id="CHEBI:15378"/>
        <dbReference type="ChEBI" id="CHEBI:30013"/>
        <dbReference type="ChEBI" id="CHEBI:30616"/>
        <dbReference type="ChEBI" id="CHEBI:61977"/>
        <dbReference type="ChEBI" id="CHEBI:456216"/>
        <dbReference type="EC" id="2.7.11.1"/>
    </reaction>
</comment>
<comment type="catalytic activity">
    <reaction evidence="9">
        <text>L-seryl-[protein] + ATP = O-phospho-L-seryl-[protein] + ADP + H(+)</text>
        <dbReference type="Rhea" id="RHEA:17989"/>
        <dbReference type="Rhea" id="RHEA-COMP:9863"/>
        <dbReference type="Rhea" id="RHEA-COMP:11604"/>
        <dbReference type="ChEBI" id="CHEBI:15378"/>
        <dbReference type="ChEBI" id="CHEBI:29999"/>
        <dbReference type="ChEBI" id="CHEBI:30616"/>
        <dbReference type="ChEBI" id="CHEBI:83421"/>
        <dbReference type="ChEBI" id="CHEBI:456216"/>
        <dbReference type="EC" id="2.7.11.1"/>
    </reaction>
</comment>